<dbReference type="GO" id="GO:0010181">
    <property type="term" value="F:FMN binding"/>
    <property type="evidence" value="ECO:0007669"/>
    <property type="project" value="InterPro"/>
</dbReference>
<dbReference type="PANTHER" id="PTHR30546:SF23">
    <property type="entry name" value="FLAVOPROTEIN-LIKE PROTEIN YCP4-RELATED"/>
    <property type="match status" value="1"/>
</dbReference>
<comment type="cofactor">
    <cofactor evidence="1">
        <name>FMN</name>
        <dbReference type="ChEBI" id="CHEBI:58210"/>
    </cofactor>
</comment>
<dbReference type="EC" id="1.6.5.2" evidence="6"/>
<dbReference type="InterPro" id="IPR010089">
    <property type="entry name" value="Flavoprotein_WrbA-like"/>
</dbReference>
<evidence type="ECO:0000256" key="1">
    <source>
        <dbReference type="ARBA" id="ARBA00001917"/>
    </source>
</evidence>
<proteinExistence type="inferred from homology"/>
<evidence type="ECO:0000313" key="6">
    <source>
        <dbReference type="EMBL" id="TNX86589.1"/>
    </source>
</evidence>
<dbReference type="FunFam" id="3.40.50.360:FF:000001">
    <property type="entry name" value="NAD(P)H dehydrogenase (Quinone) FQR1-like"/>
    <property type="match status" value="1"/>
</dbReference>
<evidence type="ECO:0000259" key="5">
    <source>
        <dbReference type="PROSITE" id="PS50902"/>
    </source>
</evidence>
<keyword evidence="6" id="KW-0560">Oxidoreductase</keyword>
<dbReference type="PANTHER" id="PTHR30546">
    <property type="entry name" value="FLAVODOXIN-RELATED PROTEIN WRBA-RELATED"/>
    <property type="match status" value="1"/>
</dbReference>
<dbReference type="NCBIfam" id="TIGR01755">
    <property type="entry name" value="flav_wrbA"/>
    <property type="match status" value="1"/>
</dbReference>
<dbReference type="GeneID" id="56306917"/>
<comment type="caution">
    <text evidence="6">The sequence shown here is derived from an EMBL/GenBank/DDBJ whole genome shotgun (WGS) entry which is preliminary data.</text>
</comment>
<evidence type="ECO:0000256" key="4">
    <source>
        <dbReference type="ARBA" id="ARBA00022643"/>
    </source>
</evidence>
<keyword evidence="3" id="KW-0285">Flavoprotein</keyword>
<dbReference type="PROSITE" id="PS50902">
    <property type="entry name" value="FLAVODOXIN_LIKE"/>
    <property type="match status" value="1"/>
</dbReference>
<dbReference type="InterPro" id="IPR005025">
    <property type="entry name" value="FMN_Rdtase-like_dom"/>
</dbReference>
<dbReference type="RefSeq" id="WP_005018403.1">
    <property type="nucleotide sequence ID" value="NZ_CABKOV010000015.1"/>
</dbReference>
<dbReference type="Gene3D" id="3.40.50.360">
    <property type="match status" value="1"/>
</dbReference>
<dbReference type="PROSITE" id="PS00201">
    <property type="entry name" value="FLAVODOXIN"/>
    <property type="match status" value="1"/>
</dbReference>
<dbReference type="GO" id="GO:0009055">
    <property type="term" value="F:electron transfer activity"/>
    <property type="evidence" value="ECO:0007669"/>
    <property type="project" value="InterPro"/>
</dbReference>
<dbReference type="InterPro" id="IPR029039">
    <property type="entry name" value="Flavoprotein-like_sf"/>
</dbReference>
<evidence type="ECO:0000313" key="7">
    <source>
        <dbReference type="Proteomes" id="UP000314285"/>
    </source>
</evidence>
<dbReference type="AlphaFoldDB" id="A0A8H2K208"/>
<dbReference type="SUPFAM" id="SSF52218">
    <property type="entry name" value="Flavoproteins"/>
    <property type="match status" value="1"/>
</dbReference>
<dbReference type="EMBL" id="VFBM01000010">
    <property type="protein sequence ID" value="TNX86589.1"/>
    <property type="molecule type" value="Genomic_DNA"/>
</dbReference>
<dbReference type="Proteomes" id="UP000314285">
    <property type="component" value="Unassembled WGS sequence"/>
</dbReference>
<comment type="similarity">
    <text evidence="2">Belongs to the WrbA family.</text>
</comment>
<dbReference type="KEGG" id="arj:DOM24_12510"/>
<sequence length="197" mass="21159">MQAYILVLYYSKYGSTRDMAHLIANGIEATGMNVKIRTVPQLATVVTEAAPSIPAEGDIYCTLDELANCSGLALGSPTRFGNMASEMKYFWDQTTSLWLSGALHNKPACVFSSSGSMHGGQESTLLSMLPPLFHHGMMIIGLSNDHPALSNTKSGGTPYGATHVSGPRHDQGLTQEEKDLCFAQGKRLGEIALKLQP</sequence>
<dbReference type="GO" id="GO:0003955">
    <property type="term" value="F:NAD(P)H dehydrogenase (quinone) activity"/>
    <property type="evidence" value="ECO:0007669"/>
    <property type="project" value="UniProtKB-EC"/>
</dbReference>
<dbReference type="Pfam" id="PF03358">
    <property type="entry name" value="FMN_red"/>
    <property type="match status" value="1"/>
</dbReference>
<protein>
    <submittedName>
        <fullName evidence="6">NAD(P)H:quinone oxidoreductase</fullName>
        <ecNumber evidence="6">1.6.5.2</ecNumber>
    </submittedName>
</protein>
<evidence type="ECO:0000256" key="3">
    <source>
        <dbReference type="ARBA" id="ARBA00022630"/>
    </source>
</evidence>
<name>A0A8H2K208_ACIRA</name>
<dbReference type="GO" id="GO:0016020">
    <property type="term" value="C:membrane"/>
    <property type="evidence" value="ECO:0007669"/>
    <property type="project" value="TreeGrafter"/>
</dbReference>
<evidence type="ECO:0000256" key="2">
    <source>
        <dbReference type="ARBA" id="ARBA00006961"/>
    </source>
</evidence>
<dbReference type="InterPro" id="IPR008254">
    <property type="entry name" value="Flavodoxin/NO_synth"/>
</dbReference>
<organism evidence="6 7">
    <name type="scientific">Acinetobacter radioresistens</name>
    <dbReference type="NCBI Taxonomy" id="40216"/>
    <lineage>
        <taxon>Bacteria</taxon>
        <taxon>Pseudomonadati</taxon>
        <taxon>Pseudomonadota</taxon>
        <taxon>Gammaproteobacteria</taxon>
        <taxon>Moraxellales</taxon>
        <taxon>Moraxellaceae</taxon>
        <taxon>Acinetobacter</taxon>
    </lineage>
</organism>
<keyword evidence="4" id="KW-0288">FMN</keyword>
<accession>A0A8H2K208</accession>
<feature type="domain" description="Flavodoxin-like" evidence="5">
    <location>
        <begin position="5"/>
        <end position="189"/>
    </location>
</feature>
<reference evidence="6 7" key="1">
    <citation type="submission" date="2019-06" db="EMBL/GenBank/DDBJ databases">
        <title>Genome of Acinetobacter radioresistens APH1, a phenol degrading strain.</title>
        <authorList>
            <person name="Liu Y."/>
        </authorList>
    </citation>
    <scope>NUCLEOTIDE SEQUENCE [LARGE SCALE GENOMIC DNA]</scope>
    <source>
        <strain evidence="6 7">APH1</strain>
    </source>
</reference>
<gene>
    <name evidence="6" type="primary">wrbA</name>
    <name evidence="6" type="ORF">FHY67_11940</name>
</gene>
<dbReference type="InterPro" id="IPR001226">
    <property type="entry name" value="Flavodoxin_CS"/>
</dbReference>
<dbReference type="NCBIfam" id="NF002999">
    <property type="entry name" value="PRK03767.1"/>
    <property type="match status" value="1"/>
</dbReference>